<accession>A0A1B0ZJ15</accession>
<evidence type="ECO:0000313" key="1">
    <source>
        <dbReference type="EMBL" id="ANP28015.1"/>
    </source>
</evidence>
<dbReference type="Pfam" id="PF09438">
    <property type="entry name" value="DUF2017"/>
    <property type="match status" value="1"/>
</dbReference>
<dbReference type="AlphaFoldDB" id="A0A1B0ZJ15"/>
<dbReference type="KEGG" id="dva:DAD186_14650"/>
<dbReference type="EMBL" id="CP012117">
    <property type="protein sequence ID" value="ANP28015.1"/>
    <property type="molecule type" value="Genomic_DNA"/>
</dbReference>
<reference evidence="1 2" key="1">
    <citation type="submission" date="2015-06" db="EMBL/GenBank/DDBJ databases">
        <title>Investigation of pathophysiology for high-risk pregnancy and development of treatment modality based on it.</title>
        <authorList>
            <person name="Kim B.-C."/>
            <person name="Lim S."/>
        </authorList>
    </citation>
    <scope>NUCLEOTIDE SEQUENCE [LARGE SCALE GENOMIC DNA]</scope>
    <source>
        <strain evidence="1 2">AD1-86</strain>
    </source>
</reference>
<name>A0A1B0ZJ15_9MICO</name>
<dbReference type="STRING" id="1630135.DAD186_14650"/>
<sequence>MAHSFIARADGRLMCRLEAEERAVLAQVAGEITGLIRVDLGIGDHGYGESEPGEAMSEDPLARLEAETVSARTEIPRDSATRRLFPPGSNDEDEAGEYRRLTQANLAEAHIAHLSALRASLEAAGDIGGEGPHDEIVIESADALSWLKALNVIRLVLADRMGIENDGDFEALQLLCSNDLEQVEAEPGVAGMEFLATLYEFASWLQASLIGALNARS</sequence>
<dbReference type="InterPro" id="IPR018561">
    <property type="entry name" value="AosR"/>
</dbReference>
<dbReference type="RefSeq" id="WP_065248085.1">
    <property type="nucleotide sequence ID" value="NZ_CP012117.1"/>
</dbReference>
<organism evidence="1 2">
    <name type="scientific">Dermabacter vaginalis</name>
    <dbReference type="NCBI Taxonomy" id="1630135"/>
    <lineage>
        <taxon>Bacteria</taxon>
        <taxon>Bacillati</taxon>
        <taxon>Actinomycetota</taxon>
        <taxon>Actinomycetes</taxon>
        <taxon>Micrococcales</taxon>
        <taxon>Dermabacteraceae</taxon>
        <taxon>Dermabacter</taxon>
    </lineage>
</organism>
<gene>
    <name evidence="1" type="ORF">DAD186_14650</name>
</gene>
<dbReference type="Proteomes" id="UP000092596">
    <property type="component" value="Chromosome"/>
</dbReference>
<protein>
    <submittedName>
        <fullName evidence="1">Uncharacterized protein</fullName>
    </submittedName>
</protein>
<evidence type="ECO:0000313" key="2">
    <source>
        <dbReference type="Proteomes" id="UP000092596"/>
    </source>
</evidence>
<proteinExistence type="predicted"/>